<feature type="non-terminal residue" evidence="2">
    <location>
        <position position="1"/>
    </location>
</feature>
<evidence type="ECO:0000256" key="1">
    <source>
        <dbReference type="SAM" id="MobiDB-lite"/>
    </source>
</evidence>
<protein>
    <submittedName>
        <fullName evidence="2">Uncharacterized protein</fullName>
    </submittedName>
</protein>
<proteinExistence type="predicted"/>
<dbReference type="Proteomes" id="UP000265520">
    <property type="component" value="Unassembled WGS sequence"/>
</dbReference>
<dbReference type="EMBL" id="LXQA011333696">
    <property type="protein sequence ID" value="MCI93614.1"/>
    <property type="molecule type" value="Genomic_DNA"/>
</dbReference>
<feature type="compositionally biased region" description="Basic and acidic residues" evidence="1">
    <location>
        <begin position="8"/>
        <end position="26"/>
    </location>
</feature>
<evidence type="ECO:0000313" key="3">
    <source>
        <dbReference type="Proteomes" id="UP000265520"/>
    </source>
</evidence>
<feature type="region of interest" description="Disordered" evidence="1">
    <location>
        <begin position="1"/>
        <end position="59"/>
    </location>
</feature>
<sequence>DVEVVQPKVEDKKKNQEGEGGNKKGGDGNGGDNSAKVEGTTSGYGYGSNDADASTTNVQ</sequence>
<evidence type="ECO:0000313" key="2">
    <source>
        <dbReference type="EMBL" id="MCI93614.1"/>
    </source>
</evidence>
<accession>A0A392VYZ1</accession>
<comment type="caution">
    <text evidence="2">The sequence shown here is derived from an EMBL/GenBank/DDBJ whole genome shotgun (WGS) entry which is preliminary data.</text>
</comment>
<name>A0A392VYZ1_9FABA</name>
<reference evidence="2 3" key="1">
    <citation type="journal article" date="2018" name="Front. Plant Sci.">
        <title>Red Clover (Trifolium pratense) and Zigzag Clover (T. medium) - A Picture of Genomic Similarities and Differences.</title>
        <authorList>
            <person name="Dluhosova J."/>
            <person name="Istvanek J."/>
            <person name="Nedelnik J."/>
            <person name="Repkova J."/>
        </authorList>
    </citation>
    <scope>NUCLEOTIDE SEQUENCE [LARGE SCALE GENOMIC DNA]</scope>
    <source>
        <strain evidence="3">cv. 10/8</strain>
        <tissue evidence="2">Leaf</tissue>
    </source>
</reference>
<organism evidence="2 3">
    <name type="scientific">Trifolium medium</name>
    <dbReference type="NCBI Taxonomy" id="97028"/>
    <lineage>
        <taxon>Eukaryota</taxon>
        <taxon>Viridiplantae</taxon>
        <taxon>Streptophyta</taxon>
        <taxon>Embryophyta</taxon>
        <taxon>Tracheophyta</taxon>
        <taxon>Spermatophyta</taxon>
        <taxon>Magnoliopsida</taxon>
        <taxon>eudicotyledons</taxon>
        <taxon>Gunneridae</taxon>
        <taxon>Pentapetalae</taxon>
        <taxon>rosids</taxon>
        <taxon>fabids</taxon>
        <taxon>Fabales</taxon>
        <taxon>Fabaceae</taxon>
        <taxon>Papilionoideae</taxon>
        <taxon>50 kb inversion clade</taxon>
        <taxon>NPAAA clade</taxon>
        <taxon>Hologalegina</taxon>
        <taxon>IRL clade</taxon>
        <taxon>Trifolieae</taxon>
        <taxon>Trifolium</taxon>
    </lineage>
</organism>
<keyword evidence="3" id="KW-1185">Reference proteome</keyword>
<dbReference type="AlphaFoldDB" id="A0A392VYZ1"/>